<organism evidence="1 2">
    <name type="scientific">Natrialba asiatica (strain ATCC 700177 / DSM 12278 / JCM 9576 / FERM P-10747 / NBRC 102637 / 172P1)</name>
    <dbReference type="NCBI Taxonomy" id="29540"/>
    <lineage>
        <taxon>Archaea</taxon>
        <taxon>Methanobacteriati</taxon>
        <taxon>Methanobacteriota</taxon>
        <taxon>Stenosarchaea group</taxon>
        <taxon>Halobacteria</taxon>
        <taxon>Halobacteriales</taxon>
        <taxon>Natrialbaceae</taxon>
        <taxon>Natrialba</taxon>
    </lineage>
</organism>
<evidence type="ECO:0000313" key="2">
    <source>
        <dbReference type="Proteomes" id="UP000011554"/>
    </source>
</evidence>
<proteinExistence type="predicted"/>
<dbReference type="RefSeq" id="WP_006106835.1">
    <property type="nucleotide sequence ID" value="NZ_AOIO01000003.1"/>
</dbReference>
<dbReference type="PATRIC" id="fig|29540.5.peg.167"/>
<gene>
    <name evidence="1" type="ORF">C481_00810</name>
</gene>
<dbReference type="STRING" id="29540.C481_00810"/>
<dbReference type="Proteomes" id="UP000011554">
    <property type="component" value="Unassembled WGS sequence"/>
</dbReference>
<keyword evidence="2" id="KW-1185">Reference proteome</keyword>
<dbReference type="eggNOG" id="arCOG03050">
    <property type="taxonomic scope" value="Archaea"/>
</dbReference>
<dbReference type="AlphaFoldDB" id="M0B708"/>
<protein>
    <submittedName>
        <fullName evidence="1">UpsA domain-containing protein</fullName>
    </submittedName>
</protein>
<name>M0B708_NATA1</name>
<accession>M0B708</accession>
<sequence>MVASHERRPRASKTVCTGLVVPVPTDHALVVVAAEYDCKHVFIAGDKRSPTGKALFGDEAQSVLLHFDGPVTALIGYSPPAGFC</sequence>
<dbReference type="EMBL" id="AOIO01000003">
    <property type="protein sequence ID" value="ELZ06028.1"/>
    <property type="molecule type" value="Genomic_DNA"/>
</dbReference>
<dbReference type="OrthoDB" id="342236at2157"/>
<comment type="caution">
    <text evidence="1">The sequence shown here is derived from an EMBL/GenBank/DDBJ whole genome shotgun (WGS) entry which is preliminary data.</text>
</comment>
<reference evidence="1 2" key="1">
    <citation type="journal article" date="2014" name="PLoS Genet.">
        <title>Phylogenetically driven sequencing of extremely halophilic archaea reveals strategies for static and dynamic osmo-response.</title>
        <authorList>
            <person name="Becker E.A."/>
            <person name="Seitzer P.M."/>
            <person name="Tritt A."/>
            <person name="Larsen D."/>
            <person name="Krusor M."/>
            <person name="Yao A.I."/>
            <person name="Wu D."/>
            <person name="Madern D."/>
            <person name="Eisen J.A."/>
            <person name="Darling A.E."/>
            <person name="Facciotti M.T."/>
        </authorList>
    </citation>
    <scope>NUCLEOTIDE SEQUENCE [LARGE SCALE GENOMIC DNA]</scope>
    <source>
        <strain evidence="1 2">DSM 12278</strain>
    </source>
</reference>
<evidence type="ECO:0000313" key="1">
    <source>
        <dbReference type="EMBL" id="ELZ06028.1"/>
    </source>
</evidence>